<evidence type="ECO:0000313" key="1">
    <source>
        <dbReference type="EMBL" id="QDJ96653.1"/>
    </source>
</evidence>
<gene>
    <name evidence="1" type="ORF">PS1_0142</name>
</gene>
<proteinExistence type="predicted"/>
<protein>
    <submittedName>
        <fullName evidence="1">Uncharacterized protein</fullName>
    </submittedName>
</protein>
<accession>A0A514TUH7</accession>
<dbReference type="Proteomes" id="UP000317703">
    <property type="component" value="Segment"/>
</dbReference>
<evidence type="ECO:0000313" key="2">
    <source>
        <dbReference type="Proteomes" id="UP000317703"/>
    </source>
</evidence>
<organism evidence="1 2">
    <name type="scientific">Aeromonas phage PS1</name>
    <dbReference type="NCBI Taxonomy" id="2591406"/>
    <lineage>
        <taxon>Viruses</taxon>
        <taxon>Duplodnaviria</taxon>
        <taxon>Heunggongvirae</taxon>
        <taxon>Uroviricota</taxon>
        <taxon>Caudoviricetes</taxon>
        <taxon>Chimalliviridae</taxon>
        <taxon>Ferozepurvirus</taxon>
        <taxon>Ferozepurvirus PS1</taxon>
    </lineage>
</organism>
<sequence length="82" mass="9589">MNYNKVRSYSKSFLTTKVGNTSVQVTRLITGVFSFDVWFNPTQTDVCYNVGFEFEAKPSREKVYNLFMETITADYDSFSRRN</sequence>
<keyword evidence="2" id="KW-1185">Reference proteome</keyword>
<reference evidence="1" key="1">
    <citation type="submission" date="2019-06" db="EMBL/GenBank/DDBJ databases">
        <title>Complete genome sequence of Aeromonas hydrophila bacteriophage PS1.</title>
        <authorList>
            <person name="Rai S."/>
            <person name="Tyagi A."/>
            <person name="Kumar N."/>
            <person name="Singh N."/>
        </authorList>
    </citation>
    <scope>NUCLEOTIDE SEQUENCE [LARGE SCALE GENOMIC DNA]</scope>
</reference>
<dbReference type="EMBL" id="MN032614">
    <property type="protein sequence ID" value="QDJ96653.1"/>
    <property type="molecule type" value="Genomic_DNA"/>
</dbReference>
<name>A0A514TUH7_9CAUD</name>